<sequence length="51" mass="6458">MPQLSPLNWMFLFMFFWFIMTLNSSIMWWNNMNSYNFINPNTKKKPIKYNW</sequence>
<dbReference type="EMBL" id="ON367806">
    <property type="protein sequence ID" value="WAP91466.1"/>
    <property type="molecule type" value="Genomic_DNA"/>
</dbReference>
<dbReference type="CTD" id="4509"/>
<proteinExistence type="predicted"/>
<keyword evidence="1" id="KW-1133">Transmembrane helix</keyword>
<gene>
    <name evidence="2" type="primary">ATP8</name>
</gene>
<dbReference type="RefSeq" id="YP_010610698.1">
    <property type="nucleotide sequence ID" value="NC_069990.1"/>
</dbReference>
<name>A0A9E9FSD3_9MOLL</name>
<accession>A0A9E9FSD3</accession>
<keyword evidence="1" id="KW-0472">Membrane</keyword>
<reference evidence="2" key="1">
    <citation type="submission" date="2022-04" db="EMBL/GenBank/DDBJ databases">
        <title>Genome skimming elucidates the evolutionary history of Octopodiformes.</title>
        <authorList>
            <person name="Taite M."/>
            <person name="Fernandez-Alvarez F."/>
            <person name="Braid H."/>
            <person name="Bush S."/>
            <person name="Bolstad K."/>
            <person name="Drewery J."/>
            <person name="Mills S."/>
            <person name="Strugnell J."/>
            <person name="Vecchione M."/>
            <person name="Villanueva R."/>
            <person name="Voight J."/>
            <person name="Allcock A.L."/>
        </authorList>
    </citation>
    <scope>NUCLEOTIDE SEQUENCE</scope>
    <source>
        <strain evidence="2">A200411</strain>
        <strain evidence="3">A250746</strain>
    </source>
</reference>
<evidence type="ECO:0000313" key="3">
    <source>
        <dbReference type="EMBL" id="WAP91492.1"/>
    </source>
</evidence>
<organism evidence="2">
    <name type="scientific">Luteuthis dentatus</name>
    <dbReference type="NCBI Taxonomy" id="167155"/>
    <lineage>
        <taxon>Eukaryota</taxon>
        <taxon>Metazoa</taxon>
        <taxon>Spiralia</taxon>
        <taxon>Lophotrochozoa</taxon>
        <taxon>Mollusca</taxon>
        <taxon>Cephalopoda</taxon>
        <taxon>Coleoidea</taxon>
        <taxon>Octopodiformes</taxon>
        <taxon>Octopoda</taxon>
        <taxon>Cirrata</taxon>
        <taxon>Luteuthidae</taxon>
        <taxon>Luteuthis</taxon>
    </lineage>
</organism>
<protein>
    <submittedName>
        <fullName evidence="2">ATP synthase F0 subunit 8</fullName>
    </submittedName>
</protein>
<geneLocation type="mitochondrion" evidence="2"/>
<dbReference type="EMBL" id="ON367809">
    <property type="protein sequence ID" value="WAP91492.1"/>
    <property type="molecule type" value="Genomic_DNA"/>
</dbReference>
<evidence type="ECO:0000256" key="1">
    <source>
        <dbReference type="SAM" id="Phobius"/>
    </source>
</evidence>
<keyword evidence="1" id="KW-0812">Transmembrane</keyword>
<evidence type="ECO:0000313" key="2">
    <source>
        <dbReference type="EMBL" id="WAP91466.1"/>
    </source>
</evidence>
<dbReference type="AlphaFoldDB" id="A0A9E9FSD3"/>
<keyword evidence="2" id="KW-0496">Mitochondrion</keyword>
<feature type="transmembrane region" description="Helical" evidence="1">
    <location>
        <begin position="7"/>
        <end position="29"/>
    </location>
</feature>
<dbReference type="GeneID" id="77651680"/>